<dbReference type="Proteomes" id="UP000095008">
    <property type="component" value="Unassembled WGS sequence"/>
</dbReference>
<evidence type="ECO:0000313" key="2">
    <source>
        <dbReference type="Proteomes" id="UP000095008"/>
    </source>
</evidence>
<evidence type="ECO:0000313" key="1">
    <source>
        <dbReference type="EMBL" id="OCX68648.1"/>
    </source>
</evidence>
<dbReference type="AlphaFoldDB" id="A0A1C2HY13"/>
<keyword evidence="2" id="KW-1185">Reference proteome</keyword>
<organism evidence="1 2">
    <name type="scientific">Acidithiobacillus thiooxidans</name>
    <name type="common">Thiobacillus thiooxidans</name>
    <dbReference type="NCBI Taxonomy" id="930"/>
    <lineage>
        <taxon>Bacteria</taxon>
        <taxon>Pseudomonadati</taxon>
        <taxon>Pseudomonadota</taxon>
        <taxon>Acidithiobacillia</taxon>
        <taxon>Acidithiobacillales</taxon>
        <taxon>Acidithiobacillaceae</taxon>
        <taxon>Acidithiobacillus</taxon>
    </lineage>
</organism>
<accession>A0A1C2HY13</accession>
<gene>
    <name evidence="1" type="ORF">A6M23_17530</name>
</gene>
<protein>
    <submittedName>
        <fullName evidence="1">Uncharacterized protein</fullName>
    </submittedName>
</protein>
<dbReference type="EMBL" id="LWRY01000257">
    <property type="protein sequence ID" value="OCX68648.1"/>
    <property type="molecule type" value="Genomic_DNA"/>
</dbReference>
<reference evidence="1" key="1">
    <citation type="journal article" date="2016" name="Int. J. Mol. Sci.">
        <title>Comparative genomics of the extreme acidophile Acidithiobacillus thiooxidans reveals intraspecific divergence and niche adaptation.</title>
        <authorList>
            <person name="Zhang X."/>
            <person name="Feng X."/>
            <person name="Tao J."/>
            <person name="Ma L."/>
            <person name="Xiao Y."/>
            <person name="Liang Y."/>
            <person name="Liu X."/>
            <person name="Yin H."/>
        </authorList>
    </citation>
    <scope>NUCLEOTIDE SEQUENCE [LARGE SCALE GENOMIC DNA]</scope>
    <source>
        <strain evidence="1">DXS-W</strain>
    </source>
</reference>
<name>A0A1C2HY13_ACITH</name>
<proteinExistence type="predicted"/>
<sequence>MNAVTFAAWKSGVRGAMEQGNQLRRFDETFVLSNHVLFAVSAAKIAHNRYRKPVATIKVRM</sequence>
<comment type="caution">
    <text evidence="1">The sequence shown here is derived from an EMBL/GenBank/DDBJ whole genome shotgun (WGS) entry which is preliminary data.</text>
</comment>